<dbReference type="FunFam" id="3.40.50.1380:FF:000001">
    <property type="entry name" value="Bifunctional purine biosynthesis protein PurH"/>
    <property type="match status" value="1"/>
</dbReference>
<comment type="domain">
    <text evidence="10">The IMP cyclohydrolase activity resides in the N-terminal region.</text>
</comment>
<dbReference type="Pfam" id="PF01808">
    <property type="entry name" value="AICARFT_IMPCHas"/>
    <property type="match status" value="1"/>
</dbReference>
<evidence type="ECO:0000256" key="8">
    <source>
        <dbReference type="ARBA" id="ARBA00050488"/>
    </source>
</evidence>
<evidence type="ECO:0000256" key="4">
    <source>
        <dbReference type="ARBA" id="ARBA00022679"/>
    </source>
</evidence>
<dbReference type="SUPFAM" id="SSF53927">
    <property type="entry name" value="Cytidine deaminase-like"/>
    <property type="match status" value="1"/>
</dbReference>
<comment type="catalytic activity">
    <reaction evidence="9 10">
        <text>IMP + H2O = 5-formamido-1-(5-phospho-D-ribosyl)imidazole-4-carboxamide</text>
        <dbReference type="Rhea" id="RHEA:18445"/>
        <dbReference type="ChEBI" id="CHEBI:15377"/>
        <dbReference type="ChEBI" id="CHEBI:58053"/>
        <dbReference type="ChEBI" id="CHEBI:58467"/>
        <dbReference type="EC" id="3.5.4.10"/>
    </reaction>
</comment>
<dbReference type="FunFam" id="3.40.140.20:FF:000001">
    <property type="entry name" value="Bifunctional purine biosynthesis protein PurH"/>
    <property type="match status" value="1"/>
</dbReference>
<dbReference type="PROSITE" id="PS51855">
    <property type="entry name" value="MGS"/>
    <property type="match status" value="1"/>
</dbReference>
<keyword evidence="13" id="KW-1185">Reference proteome</keyword>
<dbReference type="GO" id="GO:0004643">
    <property type="term" value="F:phosphoribosylaminoimidazolecarboxamide formyltransferase activity"/>
    <property type="evidence" value="ECO:0007669"/>
    <property type="project" value="UniProtKB-UniRule"/>
</dbReference>
<dbReference type="PANTHER" id="PTHR11692">
    <property type="entry name" value="BIFUNCTIONAL PURINE BIOSYNTHESIS PROTEIN PURH"/>
    <property type="match status" value="1"/>
</dbReference>
<dbReference type="InterPro" id="IPR024051">
    <property type="entry name" value="AICAR_Tfase_dup_dom_sf"/>
</dbReference>
<evidence type="ECO:0000313" key="13">
    <source>
        <dbReference type="Proteomes" id="UP000094828"/>
    </source>
</evidence>
<keyword evidence="6 10" id="KW-0378">Hydrolase</keyword>
<dbReference type="EC" id="3.5.4.10" evidence="10"/>
<dbReference type="NCBIfam" id="TIGR00355">
    <property type="entry name" value="purH"/>
    <property type="match status" value="1"/>
</dbReference>
<sequence length="525" mass="57590">MVRRALISCSDKTGLVPFARRLEVLGFEILSTGGTAKTLTEGGVRVTDVSDYTQFPEMMDGRLKTLHPRVHGGLLGRPDLPGDRQSMESHGITPIELAVVNLYPFVETISKPGVLAQEAIEQIDIGGPSMVRSAAKNHAHVLIVTTPDQYDRVATALEHNSVSLEFRRELAAAAFEMTALYDRAIADYMKGLLTDYDSEGPETTFPRKLALQFQRHATLRYGENPHQQAAIYHETSPHPATLAKAEVLHGKELSFNNYLDLDAAMQIVREFSKPAVSVIKHNNPCGCAISESISEAYVQADACDPVSAFGSILGFNRTLDLATAEELCAPGRFIEAIIAPGYEPDALTMLTSAPKWRHSVRLLKSPALIDSRPRQLEYRKITGGLLVQEQDDRPEQTHEWRVVTSRTPTAIERADLEFAWAVCKHVKSNAILLAKNGASVGVGAGQMSRLDSARIACEKAADRSRGSVAASDAFFPFRDGVDQLHHAGITAIIQPGGSKRDEEVIEACNEYGIAMIFTGRRHFRH</sequence>
<name>A0A1C3ED49_9PLAN</name>
<evidence type="ECO:0000256" key="9">
    <source>
        <dbReference type="ARBA" id="ARBA00050687"/>
    </source>
</evidence>
<dbReference type="PIRSF" id="PIRSF000414">
    <property type="entry name" value="AICARFT_IMPCHas"/>
    <property type="match status" value="1"/>
</dbReference>
<evidence type="ECO:0000256" key="1">
    <source>
        <dbReference type="ARBA" id="ARBA00004844"/>
    </source>
</evidence>
<gene>
    <name evidence="10" type="primary">purH</name>
    <name evidence="12" type="ORF">A6X21_22705</name>
</gene>
<dbReference type="GO" id="GO:0005829">
    <property type="term" value="C:cytosol"/>
    <property type="evidence" value="ECO:0007669"/>
    <property type="project" value="TreeGrafter"/>
</dbReference>
<dbReference type="CDD" id="cd01421">
    <property type="entry name" value="IMPCH"/>
    <property type="match status" value="1"/>
</dbReference>
<dbReference type="GO" id="GO:0006189">
    <property type="term" value="P:'de novo' IMP biosynthetic process"/>
    <property type="evidence" value="ECO:0007669"/>
    <property type="project" value="UniProtKB-UniRule"/>
</dbReference>
<reference evidence="12 13" key="1">
    <citation type="submission" date="2016-05" db="EMBL/GenBank/DDBJ databases">
        <title>Genomic and physiological characterization of Planctopirus sp. isolated from fresh water lake.</title>
        <authorList>
            <person name="Subhash Y."/>
            <person name="Ramana C."/>
        </authorList>
    </citation>
    <scope>NUCLEOTIDE SEQUENCE [LARGE SCALE GENOMIC DNA]</scope>
    <source>
        <strain evidence="12 13">JC280</strain>
    </source>
</reference>
<comment type="pathway">
    <text evidence="1 10">Purine metabolism; IMP biosynthesis via de novo pathway; IMP from 5-formamido-1-(5-phospho-D-ribosyl)imidazole-4-carboxamide: step 1/1.</text>
</comment>
<dbReference type="Pfam" id="PF02142">
    <property type="entry name" value="MGS"/>
    <property type="match status" value="1"/>
</dbReference>
<accession>A0A1C3ED49</accession>
<dbReference type="InterPro" id="IPR016193">
    <property type="entry name" value="Cytidine_deaminase-like"/>
</dbReference>
<protein>
    <recommendedName>
        <fullName evidence="10">Bifunctional purine biosynthesis protein PurH</fullName>
    </recommendedName>
    <domain>
        <recommendedName>
            <fullName evidence="10">Phosphoribosylaminoimidazolecarboxamide formyltransferase</fullName>
            <ecNumber evidence="10">2.1.2.3</ecNumber>
        </recommendedName>
        <alternativeName>
            <fullName evidence="10">AICAR transformylase</fullName>
        </alternativeName>
    </domain>
    <domain>
        <recommendedName>
            <fullName evidence="10">IMP cyclohydrolase</fullName>
            <ecNumber evidence="10">3.5.4.10</ecNumber>
        </recommendedName>
        <alternativeName>
            <fullName evidence="10">ATIC</fullName>
        </alternativeName>
        <alternativeName>
            <fullName evidence="10">IMP synthase</fullName>
        </alternativeName>
        <alternativeName>
            <fullName evidence="10">Inosinicase</fullName>
        </alternativeName>
    </domain>
</protein>
<evidence type="ECO:0000256" key="6">
    <source>
        <dbReference type="ARBA" id="ARBA00022801"/>
    </source>
</evidence>
<dbReference type="SUPFAM" id="SSF52335">
    <property type="entry name" value="Methylglyoxal synthase-like"/>
    <property type="match status" value="1"/>
</dbReference>
<comment type="pathway">
    <text evidence="2 10">Purine metabolism; IMP biosynthesis via de novo pathway; 5-formamido-1-(5-phospho-D-ribosyl)imidazole-4-carboxamide from 5-amino-1-(5-phospho-D-ribosyl)imidazole-4-carboxamide (10-formyl THF route): step 1/1.</text>
</comment>
<keyword evidence="4 10" id="KW-0808">Transferase</keyword>
<evidence type="ECO:0000256" key="3">
    <source>
        <dbReference type="ARBA" id="ARBA00007667"/>
    </source>
</evidence>
<dbReference type="Proteomes" id="UP000094828">
    <property type="component" value="Unassembled WGS sequence"/>
</dbReference>
<keyword evidence="5 10" id="KW-0658">Purine biosynthesis</keyword>
<feature type="domain" description="MGS-like" evidence="11">
    <location>
        <begin position="1"/>
        <end position="145"/>
    </location>
</feature>
<evidence type="ECO:0000259" key="11">
    <source>
        <dbReference type="PROSITE" id="PS51855"/>
    </source>
</evidence>
<dbReference type="EC" id="2.1.2.3" evidence="10"/>
<dbReference type="AlphaFoldDB" id="A0A1C3ED49"/>
<evidence type="ECO:0000256" key="10">
    <source>
        <dbReference type="HAMAP-Rule" id="MF_00139"/>
    </source>
</evidence>
<dbReference type="EMBL" id="LYDR01000091">
    <property type="protein sequence ID" value="ODA31177.1"/>
    <property type="molecule type" value="Genomic_DNA"/>
</dbReference>
<evidence type="ECO:0000313" key="12">
    <source>
        <dbReference type="EMBL" id="ODA31177.1"/>
    </source>
</evidence>
<organism evidence="12 13">
    <name type="scientific">Planctopirus hydrillae</name>
    <dbReference type="NCBI Taxonomy" id="1841610"/>
    <lineage>
        <taxon>Bacteria</taxon>
        <taxon>Pseudomonadati</taxon>
        <taxon>Planctomycetota</taxon>
        <taxon>Planctomycetia</taxon>
        <taxon>Planctomycetales</taxon>
        <taxon>Planctomycetaceae</taxon>
        <taxon>Planctopirus</taxon>
    </lineage>
</organism>
<evidence type="ECO:0000256" key="7">
    <source>
        <dbReference type="ARBA" id="ARBA00023268"/>
    </source>
</evidence>
<evidence type="ECO:0000256" key="5">
    <source>
        <dbReference type="ARBA" id="ARBA00022755"/>
    </source>
</evidence>
<dbReference type="Gene3D" id="3.40.50.1380">
    <property type="entry name" value="Methylglyoxal synthase-like domain"/>
    <property type="match status" value="1"/>
</dbReference>
<dbReference type="SMART" id="SM00851">
    <property type="entry name" value="MGS"/>
    <property type="match status" value="1"/>
</dbReference>
<dbReference type="HAMAP" id="MF_00139">
    <property type="entry name" value="PurH"/>
    <property type="match status" value="1"/>
</dbReference>
<dbReference type="RefSeq" id="WP_013109688.1">
    <property type="nucleotide sequence ID" value="NZ_LYDR01000091.1"/>
</dbReference>
<dbReference type="InterPro" id="IPR036914">
    <property type="entry name" value="MGS-like_dom_sf"/>
</dbReference>
<proteinExistence type="inferred from homology"/>
<dbReference type="GO" id="GO:0003937">
    <property type="term" value="F:IMP cyclohydrolase activity"/>
    <property type="evidence" value="ECO:0007669"/>
    <property type="project" value="UniProtKB-UniRule"/>
</dbReference>
<dbReference type="UniPathway" id="UPA00074">
    <property type="reaction ID" value="UER00133"/>
</dbReference>
<comment type="similarity">
    <text evidence="3 10">Belongs to the PurH family.</text>
</comment>
<dbReference type="PANTHER" id="PTHR11692:SF0">
    <property type="entry name" value="BIFUNCTIONAL PURINE BIOSYNTHESIS PROTEIN ATIC"/>
    <property type="match status" value="1"/>
</dbReference>
<dbReference type="STRING" id="1841610.A6X21_22705"/>
<dbReference type="Gene3D" id="3.40.140.20">
    <property type="match status" value="2"/>
</dbReference>
<evidence type="ECO:0000256" key="2">
    <source>
        <dbReference type="ARBA" id="ARBA00004954"/>
    </source>
</evidence>
<comment type="catalytic activity">
    <reaction evidence="8 10">
        <text>(6R)-10-formyltetrahydrofolate + 5-amino-1-(5-phospho-beta-D-ribosyl)imidazole-4-carboxamide = 5-formamido-1-(5-phospho-D-ribosyl)imidazole-4-carboxamide + (6S)-5,6,7,8-tetrahydrofolate</text>
        <dbReference type="Rhea" id="RHEA:22192"/>
        <dbReference type="ChEBI" id="CHEBI:57453"/>
        <dbReference type="ChEBI" id="CHEBI:58467"/>
        <dbReference type="ChEBI" id="CHEBI:58475"/>
        <dbReference type="ChEBI" id="CHEBI:195366"/>
        <dbReference type="EC" id="2.1.2.3"/>
    </reaction>
</comment>
<dbReference type="NCBIfam" id="NF002049">
    <property type="entry name" value="PRK00881.1"/>
    <property type="match status" value="1"/>
</dbReference>
<keyword evidence="7 10" id="KW-0511">Multifunctional enzyme</keyword>
<dbReference type="InterPro" id="IPR011607">
    <property type="entry name" value="MGS-like_dom"/>
</dbReference>
<dbReference type="InterPro" id="IPR002695">
    <property type="entry name" value="PurH-like"/>
</dbReference>
<comment type="caution">
    <text evidence="12">The sequence shown here is derived from an EMBL/GenBank/DDBJ whole genome shotgun (WGS) entry which is preliminary data.</text>
</comment>
<dbReference type="OrthoDB" id="9802065at2"/>
<dbReference type="SMART" id="SM00798">
    <property type="entry name" value="AICARFT_IMPCHas"/>
    <property type="match status" value="1"/>
</dbReference>